<dbReference type="EMBL" id="JAFJMO010000018">
    <property type="protein sequence ID" value="KAJ8250455.1"/>
    <property type="molecule type" value="Genomic_DNA"/>
</dbReference>
<dbReference type="InterPro" id="IPR026784">
    <property type="entry name" value="Coact_PPARg"/>
</dbReference>
<dbReference type="SUPFAM" id="SSF88723">
    <property type="entry name" value="PIN domain-like"/>
    <property type="match status" value="1"/>
</dbReference>
<feature type="compositionally biased region" description="Polar residues" evidence="2">
    <location>
        <begin position="622"/>
        <end position="632"/>
    </location>
</feature>
<comment type="caution">
    <text evidence="4">The sequence shown here is derived from an EMBL/GenBank/DDBJ whole genome shotgun (WGS) entry which is preliminary data.</text>
</comment>
<keyword evidence="5" id="KW-1185">Reference proteome</keyword>
<feature type="compositionally biased region" description="Pro residues" evidence="2">
    <location>
        <begin position="697"/>
        <end position="706"/>
    </location>
</feature>
<protein>
    <recommendedName>
        <fullName evidence="3">XPG N-terminal domain-containing protein</fullName>
    </recommendedName>
</protein>
<dbReference type="InterPro" id="IPR029060">
    <property type="entry name" value="PIN-like_dom_sf"/>
</dbReference>
<organism evidence="4 5">
    <name type="scientific">Conger conger</name>
    <name type="common">Conger eel</name>
    <name type="synonym">Muraena conger</name>
    <dbReference type="NCBI Taxonomy" id="82655"/>
    <lineage>
        <taxon>Eukaryota</taxon>
        <taxon>Metazoa</taxon>
        <taxon>Chordata</taxon>
        <taxon>Craniata</taxon>
        <taxon>Vertebrata</taxon>
        <taxon>Euteleostomi</taxon>
        <taxon>Actinopterygii</taxon>
        <taxon>Neopterygii</taxon>
        <taxon>Teleostei</taxon>
        <taxon>Anguilliformes</taxon>
        <taxon>Congridae</taxon>
        <taxon>Conger</taxon>
    </lineage>
</organism>
<dbReference type="OrthoDB" id="25987at2759"/>
<gene>
    <name evidence="4" type="ORF">COCON_G00223770</name>
</gene>
<sequence>MGVKGLQGFVENATPGTCVQVDLREMAEQHRRAWPGRIPTLAVDGMACLRLWYSCRAWVHGGQWREYRHLLEDFVGAFSAAGIRLVFFFDGVVEDGKREEWVRRRLRVNKDVARVFQHIKLHGQQPGRNLLCIPSSLATFSMFALKSLGQETWNTVLEADYEIASYALEKGCMGILSQDSDFLIFDTAPYLSVSRLQLNRMSTVQLSRETLCRALHLHLSDLPLLACVLGNDTVPEQHLHRLRSKCMAEYSGKSSQTPNHGKVFAVAEFISSNRPPSGESDGIARLPLSDVDQALLEEGVRKYVLPGQRSPWVDTDTPSPRPMCEMERFPSADIMQAAKEKHVKAECFMAYKVLYSGVMECSNTLEDEEEKDLLPQALMYRPARERLYGLLLPKPAGSSPASAVKEWFVFPGNQLQEPDLVSPVLLGLPGGNPELSALWFGEGAAVLALRTSAFFAVFSLHDFTQDLQTLDTPLMAVTLLVIYISLQDSQLSLEDVEAYLSQAVCLRGKSYKELLCTRLSAVDSRAVQLGSLFVRGLGVLIAANNACGSPFHSDDLMPWNTFDGLLFHSKYQQAHHWSTDGELLEGNDSWLSQFRQLRELVLSVCRRRGKDIHSTPRRAPTASGQPMGSQDSPTEKRPQHFKNYRPQHFSYPEQPWPPPQNYRPQSRGPRADTHECGYRPRSRRPGGQRYRLAPRWPQHPNPRPHY</sequence>
<evidence type="ECO:0000313" key="4">
    <source>
        <dbReference type="EMBL" id="KAJ8250455.1"/>
    </source>
</evidence>
<dbReference type="PANTHER" id="PTHR15976:SF17">
    <property type="entry name" value="CONSTITUTIVE COACTIVATOR OF PEROXISOME PROLIFERATOR-ACTIVATED RECEPTOR GAMMA"/>
    <property type="match status" value="1"/>
</dbReference>
<dbReference type="Gene3D" id="3.40.50.1010">
    <property type="entry name" value="5'-nuclease"/>
    <property type="match status" value="1"/>
</dbReference>
<evidence type="ECO:0000256" key="1">
    <source>
        <dbReference type="ARBA" id="ARBA00009495"/>
    </source>
</evidence>
<evidence type="ECO:0000313" key="5">
    <source>
        <dbReference type="Proteomes" id="UP001152803"/>
    </source>
</evidence>
<dbReference type="InterPro" id="IPR006085">
    <property type="entry name" value="XPG_DNA_repair_N"/>
</dbReference>
<dbReference type="GO" id="GO:0005634">
    <property type="term" value="C:nucleus"/>
    <property type="evidence" value="ECO:0007669"/>
    <property type="project" value="TreeGrafter"/>
</dbReference>
<dbReference type="Pfam" id="PF12813">
    <property type="entry name" value="XPG_I_2"/>
    <property type="match status" value="1"/>
</dbReference>
<feature type="region of interest" description="Disordered" evidence="2">
    <location>
        <begin position="609"/>
        <end position="706"/>
    </location>
</feature>
<dbReference type="CDD" id="cd18672">
    <property type="entry name" value="PIN_FAM120B-like"/>
    <property type="match status" value="1"/>
</dbReference>
<proteinExistence type="inferred from homology"/>
<accession>A0A9Q1HL40</accession>
<evidence type="ECO:0000256" key="2">
    <source>
        <dbReference type="SAM" id="MobiDB-lite"/>
    </source>
</evidence>
<comment type="similarity">
    <text evidence="1">Belongs to the constitutive coactivator of PPAR-gamma family.</text>
</comment>
<feature type="compositionally biased region" description="Basic and acidic residues" evidence="2">
    <location>
        <begin position="669"/>
        <end position="678"/>
    </location>
</feature>
<dbReference type="SMART" id="SM00485">
    <property type="entry name" value="XPGN"/>
    <property type="match status" value="1"/>
</dbReference>
<feature type="domain" description="XPG N-terminal" evidence="3">
    <location>
        <begin position="1"/>
        <end position="111"/>
    </location>
</feature>
<dbReference type="GO" id="GO:0004518">
    <property type="term" value="F:nuclease activity"/>
    <property type="evidence" value="ECO:0007669"/>
    <property type="project" value="InterPro"/>
</dbReference>
<dbReference type="InterPro" id="IPR039436">
    <property type="entry name" value="Asteroid_dom"/>
</dbReference>
<name>A0A9Q1HL40_CONCO</name>
<reference evidence="4" key="1">
    <citation type="journal article" date="2023" name="Science">
        <title>Genome structures resolve the early diversification of teleost fishes.</title>
        <authorList>
            <person name="Parey E."/>
            <person name="Louis A."/>
            <person name="Montfort J."/>
            <person name="Bouchez O."/>
            <person name="Roques C."/>
            <person name="Iampietro C."/>
            <person name="Lluch J."/>
            <person name="Castinel A."/>
            <person name="Donnadieu C."/>
            <person name="Desvignes T."/>
            <person name="Floi Bucao C."/>
            <person name="Jouanno E."/>
            <person name="Wen M."/>
            <person name="Mejri S."/>
            <person name="Dirks R."/>
            <person name="Jansen H."/>
            <person name="Henkel C."/>
            <person name="Chen W.J."/>
            <person name="Zahm M."/>
            <person name="Cabau C."/>
            <person name="Klopp C."/>
            <person name="Thompson A.W."/>
            <person name="Robinson-Rechavi M."/>
            <person name="Braasch I."/>
            <person name="Lecointre G."/>
            <person name="Bobe J."/>
            <person name="Postlethwait J.H."/>
            <person name="Berthelot C."/>
            <person name="Roest Crollius H."/>
            <person name="Guiguen Y."/>
        </authorList>
    </citation>
    <scope>NUCLEOTIDE SEQUENCE</scope>
    <source>
        <strain evidence="4">Concon-B</strain>
    </source>
</reference>
<dbReference type="PANTHER" id="PTHR15976">
    <property type="entry name" value="CONSTITUTIVE COACTIVATOR OF PEROXISOME PROLIFERATOR-ACTIVATED RECEPTOR GAMMA"/>
    <property type="match status" value="1"/>
</dbReference>
<dbReference type="AlphaFoldDB" id="A0A9Q1HL40"/>
<evidence type="ECO:0000259" key="3">
    <source>
        <dbReference type="SMART" id="SM00485"/>
    </source>
</evidence>
<dbReference type="Proteomes" id="UP001152803">
    <property type="component" value="Unassembled WGS sequence"/>
</dbReference>